<dbReference type="SUPFAM" id="SSF54593">
    <property type="entry name" value="Glyoxalase/Bleomycin resistance protein/Dihydroxybiphenyl dioxygenase"/>
    <property type="match status" value="1"/>
</dbReference>
<dbReference type="AlphaFoldDB" id="A0A956M281"/>
<evidence type="ECO:0000313" key="2">
    <source>
        <dbReference type="EMBL" id="MCA9729900.1"/>
    </source>
</evidence>
<dbReference type="InterPro" id="IPR029068">
    <property type="entry name" value="Glyas_Bleomycin-R_OHBP_Dase"/>
</dbReference>
<gene>
    <name evidence="2" type="ORF">KC729_19610</name>
</gene>
<organism evidence="2 3">
    <name type="scientific">Eiseniibacteriota bacterium</name>
    <dbReference type="NCBI Taxonomy" id="2212470"/>
    <lineage>
        <taxon>Bacteria</taxon>
        <taxon>Candidatus Eiseniibacteriota</taxon>
    </lineage>
</organism>
<name>A0A956M281_UNCEI</name>
<sequence length="127" mass="13266">MAKVVGVGGVFFKSADPAGLGAWYQKWLGIPVESWGGVGFQPGAMPPGGATVWSPFPADTKYFGDGAQTFMINLIVDDLDGALAQVKEGGATVAGAPESMEYGRFGWFVDPDGNRVELWQPAEAPGA</sequence>
<protein>
    <submittedName>
        <fullName evidence="2">VOC family protein</fullName>
    </submittedName>
</protein>
<dbReference type="InterPro" id="IPR037523">
    <property type="entry name" value="VOC_core"/>
</dbReference>
<evidence type="ECO:0000313" key="3">
    <source>
        <dbReference type="Proteomes" id="UP000697710"/>
    </source>
</evidence>
<dbReference type="EMBL" id="JAGQHR010000890">
    <property type="protein sequence ID" value="MCA9729900.1"/>
    <property type="molecule type" value="Genomic_DNA"/>
</dbReference>
<feature type="domain" description="VOC" evidence="1">
    <location>
        <begin position="6"/>
        <end position="121"/>
    </location>
</feature>
<evidence type="ECO:0000259" key="1">
    <source>
        <dbReference type="PROSITE" id="PS51819"/>
    </source>
</evidence>
<dbReference type="InterPro" id="IPR052164">
    <property type="entry name" value="Anthracycline_SecMetBiosynth"/>
</dbReference>
<dbReference type="Proteomes" id="UP000697710">
    <property type="component" value="Unassembled WGS sequence"/>
</dbReference>
<accession>A0A956M281</accession>
<dbReference type="PANTHER" id="PTHR33993:SF5">
    <property type="entry name" value="GLYOXALASE"/>
    <property type="match status" value="1"/>
</dbReference>
<reference evidence="2" key="2">
    <citation type="journal article" date="2021" name="Microbiome">
        <title>Successional dynamics and alternative stable states in a saline activated sludge microbial community over 9 years.</title>
        <authorList>
            <person name="Wang Y."/>
            <person name="Ye J."/>
            <person name="Ju F."/>
            <person name="Liu L."/>
            <person name="Boyd J.A."/>
            <person name="Deng Y."/>
            <person name="Parks D.H."/>
            <person name="Jiang X."/>
            <person name="Yin X."/>
            <person name="Woodcroft B.J."/>
            <person name="Tyson G.W."/>
            <person name="Hugenholtz P."/>
            <person name="Polz M.F."/>
            <person name="Zhang T."/>
        </authorList>
    </citation>
    <scope>NUCLEOTIDE SEQUENCE</scope>
    <source>
        <strain evidence="2">HKST-UBA01</strain>
    </source>
</reference>
<proteinExistence type="predicted"/>
<dbReference type="PROSITE" id="PS51819">
    <property type="entry name" value="VOC"/>
    <property type="match status" value="1"/>
</dbReference>
<dbReference type="Gene3D" id="3.10.180.10">
    <property type="entry name" value="2,3-Dihydroxybiphenyl 1,2-Dioxygenase, domain 1"/>
    <property type="match status" value="1"/>
</dbReference>
<dbReference type="InterPro" id="IPR041581">
    <property type="entry name" value="Glyoxalase_6"/>
</dbReference>
<comment type="caution">
    <text evidence="2">The sequence shown here is derived from an EMBL/GenBank/DDBJ whole genome shotgun (WGS) entry which is preliminary data.</text>
</comment>
<reference evidence="2" key="1">
    <citation type="submission" date="2020-04" db="EMBL/GenBank/DDBJ databases">
        <authorList>
            <person name="Zhang T."/>
        </authorList>
    </citation>
    <scope>NUCLEOTIDE SEQUENCE</scope>
    <source>
        <strain evidence="2">HKST-UBA01</strain>
    </source>
</reference>
<dbReference type="PANTHER" id="PTHR33993">
    <property type="entry name" value="GLYOXALASE-RELATED"/>
    <property type="match status" value="1"/>
</dbReference>
<dbReference type="Pfam" id="PF18029">
    <property type="entry name" value="Glyoxalase_6"/>
    <property type="match status" value="1"/>
</dbReference>